<evidence type="ECO:0000259" key="3">
    <source>
        <dbReference type="PROSITE" id="PS50011"/>
    </source>
</evidence>
<dbReference type="OrthoDB" id="1066508at2759"/>
<keyword evidence="2" id="KW-0067">ATP-binding</keyword>
<keyword evidence="5" id="KW-1185">Reference proteome</keyword>
<dbReference type="Pfam" id="PF00069">
    <property type="entry name" value="Pkinase"/>
    <property type="match status" value="1"/>
</dbReference>
<comment type="caution">
    <text evidence="4">The sequence shown here is derived from an EMBL/GenBank/DDBJ whole genome shotgun (WGS) entry which is preliminary data.</text>
</comment>
<sequence length="130" mass="15347">MPKGSLDHHIYAHTKLDPGLPQEYPVLNWETRMSIAMGVAEALNYLHGTLRVIHRDVKVANVLLDDNFVPRQILDWRVRWLQTELAVRSRERSVRSREHRDASHRKQRSRLGFVKVRCLQLWNLSAYAFH</sequence>
<organism evidence="4 5">
    <name type="scientific">Microthlaspi erraticum</name>
    <dbReference type="NCBI Taxonomy" id="1685480"/>
    <lineage>
        <taxon>Eukaryota</taxon>
        <taxon>Viridiplantae</taxon>
        <taxon>Streptophyta</taxon>
        <taxon>Embryophyta</taxon>
        <taxon>Tracheophyta</taxon>
        <taxon>Spermatophyta</taxon>
        <taxon>Magnoliopsida</taxon>
        <taxon>eudicotyledons</taxon>
        <taxon>Gunneridae</taxon>
        <taxon>Pentapetalae</taxon>
        <taxon>rosids</taxon>
        <taxon>malvids</taxon>
        <taxon>Brassicales</taxon>
        <taxon>Brassicaceae</taxon>
        <taxon>Coluteocarpeae</taxon>
        <taxon>Microthlaspi</taxon>
    </lineage>
</organism>
<protein>
    <recommendedName>
        <fullName evidence="3">Protein kinase domain-containing protein</fullName>
    </recommendedName>
</protein>
<evidence type="ECO:0000256" key="2">
    <source>
        <dbReference type="ARBA" id="ARBA00022840"/>
    </source>
</evidence>
<accession>A0A6D2IJ51</accession>
<dbReference type="InterPro" id="IPR011009">
    <property type="entry name" value="Kinase-like_dom_sf"/>
</dbReference>
<name>A0A6D2IJ51_9BRAS</name>
<gene>
    <name evidence="4" type="ORF">MERR_LOCUS13886</name>
</gene>
<dbReference type="Proteomes" id="UP000467841">
    <property type="component" value="Unassembled WGS sequence"/>
</dbReference>
<proteinExistence type="predicted"/>
<dbReference type="EMBL" id="CACVBM020001052">
    <property type="protein sequence ID" value="CAA7026651.1"/>
    <property type="molecule type" value="Genomic_DNA"/>
</dbReference>
<dbReference type="GO" id="GO:0005524">
    <property type="term" value="F:ATP binding"/>
    <property type="evidence" value="ECO:0007669"/>
    <property type="project" value="UniProtKB-KW"/>
</dbReference>
<dbReference type="GO" id="GO:0004672">
    <property type="term" value="F:protein kinase activity"/>
    <property type="evidence" value="ECO:0007669"/>
    <property type="project" value="InterPro"/>
</dbReference>
<feature type="domain" description="Protein kinase" evidence="3">
    <location>
        <begin position="1"/>
        <end position="130"/>
    </location>
</feature>
<evidence type="ECO:0000313" key="5">
    <source>
        <dbReference type="Proteomes" id="UP000467841"/>
    </source>
</evidence>
<dbReference type="PANTHER" id="PTHR27001:SF926">
    <property type="entry name" value="PROTEIN KINASE FAMILY PROTEIN-RELATED"/>
    <property type="match status" value="1"/>
</dbReference>
<evidence type="ECO:0000256" key="1">
    <source>
        <dbReference type="ARBA" id="ARBA00022741"/>
    </source>
</evidence>
<dbReference type="InterPro" id="IPR008271">
    <property type="entry name" value="Ser/Thr_kinase_AS"/>
</dbReference>
<dbReference type="PROSITE" id="PS00108">
    <property type="entry name" value="PROTEIN_KINASE_ST"/>
    <property type="match status" value="1"/>
</dbReference>
<reference evidence="4" key="1">
    <citation type="submission" date="2020-01" db="EMBL/GenBank/DDBJ databases">
        <authorList>
            <person name="Mishra B."/>
        </authorList>
    </citation>
    <scope>NUCLEOTIDE SEQUENCE [LARGE SCALE GENOMIC DNA]</scope>
</reference>
<dbReference type="PROSITE" id="PS50011">
    <property type="entry name" value="PROTEIN_KINASE_DOM"/>
    <property type="match status" value="1"/>
</dbReference>
<evidence type="ECO:0000313" key="4">
    <source>
        <dbReference type="EMBL" id="CAA7026651.1"/>
    </source>
</evidence>
<keyword evidence="1" id="KW-0547">Nucleotide-binding</keyword>
<dbReference type="SUPFAM" id="SSF56112">
    <property type="entry name" value="Protein kinase-like (PK-like)"/>
    <property type="match status" value="1"/>
</dbReference>
<dbReference type="PANTHER" id="PTHR27001">
    <property type="entry name" value="OS01G0253100 PROTEIN"/>
    <property type="match status" value="1"/>
</dbReference>
<dbReference type="InterPro" id="IPR000719">
    <property type="entry name" value="Prot_kinase_dom"/>
</dbReference>
<dbReference type="Gene3D" id="1.10.510.10">
    <property type="entry name" value="Transferase(Phosphotransferase) domain 1"/>
    <property type="match status" value="1"/>
</dbReference>
<dbReference type="AlphaFoldDB" id="A0A6D2IJ51"/>
<dbReference type="GO" id="GO:0005886">
    <property type="term" value="C:plasma membrane"/>
    <property type="evidence" value="ECO:0007669"/>
    <property type="project" value="TreeGrafter"/>
</dbReference>